<dbReference type="PANTHER" id="PTHR43344">
    <property type="entry name" value="PHOSPHOSERINE PHOSPHATASE"/>
    <property type="match status" value="1"/>
</dbReference>
<dbReference type="InterPro" id="IPR004469">
    <property type="entry name" value="PSP"/>
</dbReference>
<evidence type="ECO:0000256" key="4">
    <source>
        <dbReference type="ARBA" id="ARBA00012640"/>
    </source>
</evidence>
<dbReference type="EC" id="3.1.3.3" evidence="4"/>
<dbReference type="EMBL" id="UGHX01000001">
    <property type="protein sequence ID" value="STP11610.1"/>
    <property type="molecule type" value="Genomic_DNA"/>
</dbReference>
<dbReference type="SFLD" id="SFLDS00003">
    <property type="entry name" value="Haloacid_Dehalogenase"/>
    <property type="match status" value="1"/>
</dbReference>
<dbReference type="InterPro" id="IPR050582">
    <property type="entry name" value="HAD-like_SerB"/>
</dbReference>
<dbReference type="SFLD" id="SFLDG01137">
    <property type="entry name" value="C1.6.1:_Phosphoserine_Phosphat"/>
    <property type="match status" value="1"/>
</dbReference>
<keyword evidence="6" id="KW-0028">Amino-acid biosynthesis</keyword>
<name>A0A377JUF0_9HELI</name>
<dbReference type="CDD" id="cd07500">
    <property type="entry name" value="HAD_PSP"/>
    <property type="match status" value="1"/>
</dbReference>
<accession>A0A377JUF0</accession>
<evidence type="ECO:0000256" key="8">
    <source>
        <dbReference type="ARBA" id="ARBA00022801"/>
    </source>
</evidence>
<reference evidence="15 16" key="1">
    <citation type="submission" date="2018-06" db="EMBL/GenBank/DDBJ databases">
        <authorList>
            <consortium name="Pathogen Informatics"/>
            <person name="Doyle S."/>
        </authorList>
    </citation>
    <scope>NUCLEOTIDE SEQUENCE [LARGE SCALE GENOMIC DNA]</scope>
    <source>
        <strain evidence="15 16">NCTC12219</strain>
    </source>
</reference>
<keyword evidence="10" id="KW-0718">Serine biosynthesis</keyword>
<dbReference type="SFLD" id="SFLDG01129">
    <property type="entry name" value="C1.5:_HAD__Beta-PGM__Phosphata"/>
    <property type="match status" value="1"/>
</dbReference>
<dbReference type="Gene3D" id="3.40.50.1000">
    <property type="entry name" value="HAD superfamily/HAD-like"/>
    <property type="match status" value="1"/>
</dbReference>
<evidence type="ECO:0000256" key="10">
    <source>
        <dbReference type="ARBA" id="ARBA00023299"/>
    </source>
</evidence>
<comment type="catalytic activity">
    <reaction evidence="13">
        <text>O-phospho-D-serine + H2O = D-serine + phosphate</text>
        <dbReference type="Rhea" id="RHEA:24873"/>
        <dbReference type="ChEBI" id="CHEBI:15377"/>
        <dbReference type="ChEBI" id="CHEBI:35247"/>
        <dbReference type="ChEBI" id="CHEBI:43474"/>
        <dbReference type="ChEBI" id="CHEBI:58680"/>
        <dbReference type="EC" id="3.1.3.3"/>
    </reaction>
</comment>
<evidence type="ECO:0000256" key="2">
    <source>
        <dbReference type="ARBA" id="ARBA00005135"/>
    </source>
</evidence>
<comment type="catalytic activity">
    <reaction evidence="12">
        <text>O-phospho-L-serine + H2O = L-serine + phosphate</text>
        <dbReference type="Rhea" id="RHEA:21208"/>
        <dbReference type="ChEBI" id="CHEBI:15377"/>
        <dbReference type="ChEBI" id="CHEBI:33384"/>
        <dbReference type="ChEBI" id="CHEBI:43474"/>
        <dbReference type="ChEBI" id="CHEBI:57524"/>
        <dbReference type="EC" id="3.1.3.3"/>
    </reaction>
</comment>
<dbReference type="NCBIfam" id="TIGR01488">
    <property type="entry name" value="HAD-SF-IB"/>
    <property type="match status" value="1"/>
</dbReference>
<dbReference type="UniPathway" id="UPA00135">
    <property type="reaction ID" value="UER00198"/>
</dbReference>
<organism evidence="15 16">
    <name type="scientific">Helicobacter cinaedi</name>
    <dbReference type="NCBI Taxonomy" id="213"/>
    <lineage>
        <taxon>Bacteria</taxon>
        <taxon>Pseudomonadati</taxon>
        <taxon>Campylobacterota</taxon>
        <taxon>Epsilonproteobacteria</taxon>
        <taxon>Campylobacterales</taxon>
        <taxon>Helicobacteraceae</taxon>
        <taxon>Helicobacter</taxon>
    </lineage>
</organism>
<dbReference type="SFLD" id="SFLDG01136">
    <property type="entry name" value="C1.6:_Phosphoserine_Phosphatas"/>
    <property type="match status" value="1"/>
</dbReference>
<feature type="active site" description="Nucleophile" evidence="14">
    <location>
        <position position="11"/>
    </location>
</feature>
<comment type="cofactor">
    <cofactor evidence="1">
        <name>Mg(2+)</name>
        <dbReference type="ChEBI" id="CHEBI:18420"/>
    </cofactor>
</comment>
<dbReference type="Proteomes" id="UP000255103">
    <property type="component" value="Unassembled WGS sequence"/>
</dbReference>
<dbReference type="SUPFAM" id="SSF56784">
    <property type="entry name" value="HAD-like"/>
    <property type="match status" value="1"/>
</dbReference>
<evidence type="ECO:0000256" key="14">
    <source>
        <dbReference type="PIRSR" id="PIRSR604469-1"/>
    </source>
</evidence>
<keyword evidence="8 15" id="KW-0378">Hydrolase</keyword>
<evidence type="ECO:0000256" key="1">
    <source>
        <dbReference type="ARBA" id="ARBA00001946"/>
    </source>
</evidence>
<evidence type="ECO:0000256" key="11">
    <source>
        <dbReference type="ARBA" id="ARBA00031693"/>
    </source>
</evidence>
<dbReference type="GO" id="GO:0006564">
    <property type="term" value="P:L-serine biosynthetic process"/>
    <property type="evidence" value="ECO:0007669"/>
    <property type="project" value="UniProtKB-KW"/>
</dbReference>
<dbReference type="InterPro" id="IPR023214">
    <property type="entry name" value="HAD_sf"/>
</dbReference>
<evidence type="ECO:0000313" key="15">
    <source>
        <dbReference type="EMBL" id="STP11610.1"/>
    </source>
</evidence>
<evidence type="ECO:0000256" key="6">
    <source>
        <dbReference type="ARBA" id="ARBA00022605"/>
    </source>
</evidence>
<evidence type="ECO:0000256" key="9">
    <source>
        <dbReference type="ARBA" id="ARBA00022842"/>
    </source>
</evidence>
<evidence type="ECO:0000256" key="13">
    <source>
        <dbReference type="ARBA" id="ARBA00048523"/>
    </source>
</evidence>
<keyword evidence="7" id="KW-0479">Metal-binding</keyword>
<feature type="active site" description="Proton donor" evidence="14">
    <location>
        <position position="13"/>
    </location>
</feature>
<evidence type="ECO:0000256" key="3">
    <source>
        <dbReference type="ARBA" id="ARBA00009184"/>
    </source>
</evidence>
<proteinExistence type="inferred from homology"/>
<evidence type="ECO:0000256" key="12">
    <source>
        <dbReference type="ARBA" id="ARBA00048138"/>
    </source>
</evidence>
<evidence type="ECO:0000313" key="16">
    <source>
        <dbReference type="Proteomes" id="UP000255103"/>
    </source>
</evidence>
<dbReference type="PANTHER" id="PTHR43344:SF2">
    <property type="entry name" value="PHOSPHOSERINE PHOSPHATASE"/>
    <property type="match status" value="1"/>
</dbReference>
<sequence length="216" mass="23815">MKSTDKLIVFDFDSTLMNGETIDILAKAHNVHKQVEQITHKAMNGELDFYESLKNRVALLQGLSLQKALDIAHNLPLMPGAKQCIKAFKNANYKAVCFSGGFHIATDHFAKILGLDGSFANILHHKDGILTGQVGGEMMFSDSKGQMLQRLQNLLHITPSDTIVVGDGANDLSMFKYADTRIAFCAKEVLKKEATLIIDTQDLTQIPKALHIPISH</sequence>
<dbReference type="GO" id="GO:0036424">
    <property type="term" value="F:L-phosphoserine phosphatase activity"/>
    <property type="evidence" value="ECO:0007669"/>
    <property type="project" value="InterPro"/>
</dbReference>
<comment type="pathway">
    <text evidence="2">Amino-acid biosynthesis; L-serine biosynthesis; L-serine from 3-phospho-D-glycerate: step 3/3.</text>
</comment>
<dbReference type="NCBIfam" id="TIGR00338">
    <property type="entry name" value="serB"/>
    <property type="match status" value="1"/>
</dbReference>
<protein>
    <recommendedName>
        <fullName evidence="5">Phosphoserine phosphatase</fullName>
        <ecNumber evidence="4">3.1.3.3</ecNumber>
    </recommendedName>
    <alternativeName>
        <fullName evidence="11">O-phosphoserine phosphohydrolase</fullName>
    </alternativeName>
</protein>
<dbReference type="GO" id="GO:0000287">
    <property type="term" value="F:magnesium ion binding"/>
    <property type="evidence" value="ECO:0007669"/>
    <property type="project" value="TreeGrafter"/>
</dbReference>
<dbReference type="GO" id="GO:0005737">
    <property type="term" value="C:cytoplasm"/>
    <property type="evidence" value="ECO:0007669"/>
    <property type="project" value="TreeGrafter"/>
</dbReference>
<evidence type="ECO:0000256" key="7">
    <source>
        <dbReference type="ARBA" id="ARBA00022723"/>
    </source>
</evidence>
<gene>
    <name evidence="15" type="primary">serB</name>
    <name evidence="15" type="ORF">NCTC12219_01507</name>
</gene>
<dbReference type="InterPro" id="IPR036412">
    <property type="entry name" value="HAD-like_sf"/>
</dbReference>
<keyword evidence="9" id="KW-0460">Magnesium</keyword>
<comment type="similarity">
    <text evidence="3">Belongs to the HAD-like hydrolase superfamily. SerB family.</text>
</comment>
<dbReference type="SFLD" id="SFLDF00029">
    <property type="entry name" value="phosphoserine_phosphatase"/>
    <property type="match status" value="1"/>
</dbReference>
<dbReference type="RefSeq" id="WP_115722156.1">
    <property type="nucleotide sequence ID" value="NZ_UGHX01000001.1"/>
</dbReference>
<dbReference type="Pfam" id="PF00702">
    <property type="entry name" value="Hydrolase"/>
    <property type="match status" value="1"/>
</dbReference>
<evidence type="ECO:0000256" key="5">
    <source>
        <dbReference type="ARBA" id="ARBA00015196"/>
    </source>
</evidence>
<dbReference type="AlphaFoldDB" id="A0A377JUF0"/>